<reference evidence="1" key="1">
    <citation type="submission" date="2022-11" db="EMBL/GenBank/DDBJ databases">
        <title>Draft genome sequence of Hoeflea poritis E7-10 and Hoeflea prorocentri PM5-8, separated from scleractinian coral Porites lutea and marine dinoflagellate.</title>
        <authorList>
            <person name="Zhang G."/>
            <person name="Wei Q."/>
            <person name="Cai L."/>
        </authorList>
    </citation>
    <scope>NUCLEOTIDE SEQUENCE</scope>
    <source>
        <strain evidence="1">PM5-8</strain>
    </source>
</reference>
<dbReference type="Proteomes" id="UP001151234">
    <property type="component" value="Unassembled WGS sequence"/>
</dbReference>
<evidence type="ECO:0000313" key="1">
    <source>
        <dbReference type="EMBL" id="MDA5398844.1"/>
    </source>
</evidence>
<organism evidence="1 2">
    <name type="scientific">Hoeflea prorocentri</name>
    <dbReference type="NCBI Taxonomy" id="1922333"/>
    <lineage>
        <taxon>Bacteria</taxon>
        <taxon>Pseudomonadati</taxon>
        <taxon>Pseudomonadota</taxon>
        <taxon>Alphaproteobacteria</taxon>
        <taxon>Hyphomicrobiales</taxon>
        <taxon>Rhizobiaceae</taxon>
        <taxon>Hoeflea</taxon>
    </lineage>
</organism>
<keyword evidence="2" id="KW-1185">Reference proteome</keyword>
<name>A0A9X3ZH88_9HYPH</name>
<gene>
    <name evidence="1" type="ORF">OQ273_09710</name>
</gene>
<proteinExistence type="predicted"/>
<comment type="caution">
    <text evidence="1">The sequence shown here is derived from an EMBL/GenBank/DDBJ whole genome shotgun (WGS) entry which is preliminary data.</text>
</comment>
<dbReference type="AlphaFoldDB" id="A0A9X3ZH88"/>
<sequence>MKKRCDIHKVARRCGVKLYDGARMYKKARGPKECFCPGTLRRIGRSLGESHLELVLRLIIETEGNEAELYGETLTAVSSVLENHPDIVDHGSALFEALDAIDLDGLRRTARNVRCGLPVAHIMRVLLWLDLQRFLSRKPAVHDDATRQAPPSS</sequence>
<dbReference type="EMBL" id="JAPJZI010000001">
    <property type="protein sequence ID" value="MDA5398844.1"/>
    <property type="molecule type" value="Genomic_DNA"/>
</dbReference>
<dbReference type="RefSeq" id="WP_267990246.1">
    <property type="nucleotide sequence ID" value="NZ_JAPJZI010000001.1"/>
</dbReference>
<accession>A0A9X3ZH88</accession>
<evidence type="ECO:0000313" key="2">
    <source>
        <dbReference type="Proteomes" id="UP001151234"/>
    </source>
</evidence>
<protein>
    <submittedName>
        <fullName evidence="1">Uncharacterized protein</fullName>
    </submittedName>
</protein>